<dbReference type="Proteomes" id="UP000825935">
    <property type="component" value="Chromosome 24"/>
</dbReference>
<dbReference type="PANTHER" id="PTHR24089">
    <property type="entry name" value="SOLUTE CARRIER FAMILY 25"/>
    <property type="match status" value="1"/>
</dbReference>
<reference evidence="8" key="1">
    <citation type="submission" date="2021-08" db="EMBL/GenBank/DDBJ databases">
        <title>WGS assembly of Ceratopteris richardii.</title>
        <authorList>
            <person name="Marchant D.B."/>
            <person name="Chen G."/>
            <person name="Jenkins J."/>
            <person name="Shu S."/>
            <person name="Leebens-Mack J."/>
            <person name="Grimwood J."/>
            <person name="Schmutz J."/>
            <person name="Soltis P."/>
            <person name="Soltis D."/>
            <person name="Chen Z.-H."/>
        </authorList>
    </citation>
    <scope>NUCLEOTIDE SEQUENCE</scope>
    <source>
        <strain evidence="8">Whitten #5841</strain>
        <tissue evidence="8">Leaf</tissue>
    </source>
</reference>
<protein>
    <submittedName>
        <fullName evidence="8">Uncharacterized protein</fullName>
    </submittedName>
</protein>
<proteinExistence type="inferred from homology"/>
<dbReference type="AlphaFoldDB" id="A0A8T2RVZ9"/>
<evidence type="ECO:0000313" key="8">
    <source>
        <dbReference type="EMBL" id="KAH7300646.1"/>
    </source>
</evidence>
<comment type="caution">
    <text evidence="8">The sequence shown here is derived from an EMBL/GenBank/DDBJ whole genome shotgun (WGS) entry which is preliminary data.</text>
</comment>
<dbReference type="InterPro" id="IPR018108">
    <property type="entry name" value="MCP_transmembrane"/>
</dbReference>
<dbReference type="OrthoDB" id="270584at2759"/>
<name>A0A8T2RVZ9_CERRI</name>
<dbReference type="Gene3D" id="1.50.40.10">
    <property type="entry name" value="Mitochondrial carrier domain"/>
    <property type="match status" value="1"/>
</dbReference>
<feature type="repeat" description="Solcar" evidence="6">
    <location>
        <begin position="397"/>
        <end position="481"/>
    </location>
</feature>
<organism evidence="8 9">
    <name type="scientific">Ceratopteris richardii</name>
    <name type="common">Triangle waterfern</name>
    <dbReference type="NCBI Taxonomy" id="49495"/>
    <lineage>
        <taxon>Eukaryota</taxon>
        <taxon>Viridiplantae</taxon>
        <taxon>Streptophyta</taxon>
        <taxon>Embryophyta</taxon>
        <taxon>Tracheophyta</taxon>
        <taxon>Polypodiopsida</taxon>
        <taxon>Polypodiidae</taxon>
        <taxon>Polypodiales</taxon>
        <taxon>Pteridineae</taxon>
        <taxon>Pteridaceae</taxon>
        <taxon>Parkerioideae</taxon>
        <taxon>Ceratopteris</taxon>
    </lineage>
</organism>
<dbReference type="InterPro" id="IPR002067">
    <property type="entry name" value="MCP"/>
</dbReference>
<feature type="repeat" description="Solcar" evidence="6">
    <location>
        <begin position="302"/>
        <end position="389"/>
    </location>
</feature>
<evidence type="ECO:0000313" key="9">
    <source>
        <dbReference type="Proteomes" id="UP000825935"/>
    </source>
</evidence>
<evidence type="ECO:0000256" key="6">
    <source>
        <dbReference type="PROSITE-ProRule" id="PRU00282"/>
    </source>
</evidence>
<dbReference type="InterPro" id="IPR023395">
    <property type="entry name" value="MCP_dom_sf"/>
</dbReference>
<dbReference type="GO" id="GO:0016020">
    <property type="term" value="C:membrane"/>
    <property type="evidence" value="ECO:0007669"/>
    <property type="project" value="UniProtKB-SubCell"/>
</dbReference>
<gene>
    <name evidence="8" type="ORF">KP509_24G073000</name>
</gene>
<sequence>MENKFSRKFSLTLSELAGHNFMQSASLLPLAHLVHTLENFHSAKQDIFMQDRRAGNFESAQDTCRKGIDINHGTKQSLVSPFIMSSGSKQAFQGDRSSFNSYFDDGRKPITPKEKLRTTSEMKEYNRQNVLNKSVDTHVVQEIVKGIHNLADSLVEASVVEDGTISGICFKVVSLQQSIGMHPIRTTAEGSETFSKSEKTQAINHKWQLEQPWEYGYTPKPTCSSVNGKSFLHLQSKHTLYTDGLGDSRMSTLNNFPSYCAEHHTSAIIKTIRIDGMWKPSKSNTRSQKMLQAKLKRKLKMLHILKQLVCGGFAGVVSRTAVAPLDLIKTYLITSHSLGGSKKNALAICKDIVEQDGWKGLFRGNFVNCIRVAPSKAIELYVFETVRRALNKDGHPLKHFAATVAGGCAGMAGTIATYPLELIRTRLSVQPELYMSLPQAFCKIVKDEGFMAFYSGLTPSVVGVFPYAATNYFVYDGLRTAYCRSTGEKNVPTVPTLLFGAIAGAVSSAVTYPLEVARRQMQLNLAADIVKKSTVRVILDVYQHEGFLALYRGLGTTWLKLIPAAAISFVCYETARLALRIDEASLMKPDATIIAEQEA</sequence>
<evidence type="ECO:0000256" key="4">
    <source>
        <dbReference type="ARBA" id="ARBA00022737"/>
    </source>
</evidence>
<accession>A0A8T2RVZ9</accession>
<comment type="similarity">
    <text evidence="7">Belongs to the mitochondrial carrier (TC 2.A.29) family.</text>
</comment>
<dbReference type="PRINTS" id="PR00926">
    <property type="entry name" value="MITOCARRIER"/>
</dbReference>
<evidence type="ECO:0000256" key="2">
    <source>
        <dbReference type="ARBA" id="ARBA00022448"/>
    </source>
</evidence>
<keyword evidence="4" id="KW-0677">Repeat</keyword>
<comment type="subcellular location">
    <subcellularLocation>
        <location evidence="1">Membrane</location>
        <topology evidence="1">Multi-pass membrane protein</topology>
    </subcellularLocation>
</comment>
<dbReference type="SUPFAM" id="SSF103506">
    <property type="entry name" value="Mitochondrial carrier"/>
    <property type="match status" value="1"/>
</dbReference>
<dbReference type="EMBL" id="CM035429">
    <property type="protein sequence ID" value="KAH7300647.1"/>
    <property type="molecule type" value="Genomic_DNA"/>
</dbReference>
<evidence type="ECO:0000256" key="5">
    <source>
        <dbReference type="ARBA" id="ARBA00023136"/>
    </source>
</evidence>
<keyword evidence="3 6" id="KW-0812">Transmembrane</keyword>
<evidence type="ECO:0000256" key="7">
    <source>
        <dbReference type="RuleBase" id="RU000488"/>
    </source>
</evidence>
<keyword evidence="5 6" id="KW-0472">Membrane</keyword>
<feature type="repeat" description="Solcar" evidence="6">
    <location>
        <begin position="491"/>
        <end position="578"/>
    </location>
</feature>
<keyword evidence="9" id="KW-1185">Reference proteome</keyword>
<evidence type="ECO:0000256" key="3">
    <source>
        <dbReference type="ARBA" id="ARBA00022692"/>
    </source>
</evidence>
<keyword evidence="2 7" id="KW-0813">Transport</keyword>
<evidence type="ECO:0000256" key="1">
    <source>
        <dbReference type="ARBA" id="ARBA00004141"/>
    </source>
</evidence>
<dbReference type="GO" id="GO:0055085">
    <property type="term" value="P:transmembrane transport"/>
    <property type="evidence" value="ECO:0007669"/>
    <property type="project" value="InterPro"/>
</dbReference>
<dbReference type="EMBL" id="CM035429">
    <property type="protein sequence ID" value="KAH7300649.1"/>
    <property type="molecule type" value="Genomic_DNA"/>
</dbReference>
<dbReference type="PROSITE" id="PS50920">
    <property type="entry name" value="SOLCAR"/>
    <property type="match status" value="3"/>
</dbReference>
<dbReference type="EMBL" id="CM035429">
    <property type="protein sequence ID" value="KAH7300646.1"/>
    <property type="molecule type" value="Genomic_DNA"/>
</dbReference>
<dbReference type="Pfam" id="PF00153">
    <property type="entry name" value="Mito_carr"/>
    <property type="match status" value="3"/>
</dbReference>